<name>A0A2U8DST9_9CLOT</name>
<dbReference type="EMBL" id="CP020953">
    <property type="protein sequence ID" value="AWI05521.1"/>
    <property type="molecule type" value="Genomic_DNA"/>
</dbReference>
<reference evidence="2" key="1">
    <citation type="submission" date="2017-04" db="EMBL/GenBank/DDBJ databases">
        <authorList>
            <person name="Song Y."/>
            <person name="Cho B.-K."/>
        </authorList>
    </citation>
    <scope>NUCLEOTIDE SEQUENCE [LARGE SCALE GENOMIC DNA]</scope>
    <source>
        <strain evidence="2">SL1</strain>
    </source>
</reference>
<proteinExistence type="predicted"/>
<evidence type="ECO:0000313" key="2">
    <source>
        <dbReference type="Proteomes" id="UP000244910"/>
    </source>
</evidence>
<accession>A0A2U8DST9</accession>
<dbReference type="Proteomes" id="UP000244910">
    <property type="component" value="Chromosome"/>
</dbReference>
<dbReference type="GO" id="GO:0004519">
    <property type="term" value="F:endonuclease activity"/>
    <property type="evidence" value="ECO:0007669"/>
    <property type="project" value="UniProtKB-KW"/>
</dbReference>
<gene>
    <name evidence="1" type="ORF">B9W14_13755</name>
</gene>
<protein>
    <submittedName>
        <fullName evidence="1">Endonuclease V</fullName>
    </submittedName>
</protein>
<keyword evidence="1" id="KW-0378">Hydrolase</keyword>
<dbReference type="AlphaFoldDB" id="A0A2U8DST9"/>
<keyword evidence="1" id="KW-0255">Endonuclease</keyword>
<keyword evidence="1" id="KW-0540">Nuclease</keyword>
<dbReference type="OrthoDB" id="2593273at2"/>
<dbReference type="InterPro" id="IPR007581">
    <property type="entry name" value="Endonuclease-V"/>
</dbReference>
<dbReference type="GO" id="GO:0006281">
    <property type="term" value="P:DNA repair"/>
    <property type="evidence" value="ECO:0007669"/>
    <property type="project" value="InterPro"/>
</dbReference>
<evidence type="ECO:0000313" key="1">
    <source>
        <dbReference type="EMBL" id="AWI05521.1"/>
    </source>
</evidence>
<organism evidence="1 2">
    <name type="scientific">Clostridium drakei</name>
    <dbReference type="NCBI Taxonomy" id="332101"/>
    <lineage>
        <taxon>Bacteria</taxon>
        <taxon>Bacillati</taxon>
        <taxon>Bacillota</taxon>
        <taxon>Clostridia</taxon>
        <taxon>Eubacteriales</taxon>
        <taxon>Clostridiaceae</taxon>
        <taxon>Clostridium</taxon>
    </lineage>
</organism>
<dbReference type="Pfam" id="PF04493">
    <property type="entry name" value="Endonuclease_5"/>
    <property type="match status" value="1"/>
</dbReference>
<dbReference type="Gene3D" id="3.30.2170.10">
    <property type="entry name" value="archaeoglobus fulgidus dsm 4304 superfamily"/>
    <property type="match status" value="1"/>
</dbReference>
<keyword evidence="2" id="KW-1185">Reference proteome</keyword>
<dbReference type="KEGG" id="cdrk:B9W14_13755"/>
<sequence length="168" mass="19518">MKSVIAACFDVYYYENYAKASCVVFQKDEEERILAEYNILSDEINEYIPGQFYKRELPCILKLLEEVKENLDFIIVDSFVWLNDSKKGLGGYLYEALNYKTPVIGVAKTFFKDSTNYSEVYRGNSNKPLYVSAANLDLNYAAQFIKELNGEYRMPQMLKRVDQLSRDA</sequence>
<dbReference type="RefSeq" id="WP_032078240.1">
    <property type="nucleotide sequence ID" value="NZ_CP020953.1"/>
</dbReference>